<dbReference type="SUPFAM" id="SSF51182">
    <property type="entry name" value="RmlC-like cupins"/>
    <property type="match status" value="1"/>
</dbReference>
<sequence>MEKKGALLLALLLIASYVAYATDPTQLQDFCVGVNNPVNGVFVNGLFSRTQYEQHPMIFYSKDSTFQEIRDNKWGSNVTLVGAANLPGLNTLGISLARIDFAPYGLNPPHTHSTCDQVQTVLEGTLRRLRHLQPPKRQNQLFSGSLYPERCLHIPLGLIHFQFNIGKTPLWSL</sequence>
<name>A0AAD3T080_NEPGR</name>
<protein>
    <recommendedName>
        <fullName evidence="2">Cupin type-1 domain-containing protein</fullName>
    </recommendedName>
</protein>
<proteinExistence type="predicted"/>
<dbReference type="InterPro" id="IPR011051">
    <property type="entry name" value="RmlC_Cupin_sf"/>
</dbReference>
<feature type="signal peptide" evidence="1">
    <location>
        <begin position="1"/>
        <end position="21"/>
    </location>
</feature>
<dbReference type="InterPro" id="IPR006045">
    <property type="entry name" value="Cupin_1"/>
</dbReference>
<accession>A0AAD3T080</accession>
<reference evidence="3" key="1">
    <citation type="submission" date="2023-05" db="EMBL/GenBank/DDBJ databases">
        <title>Nepenthes gracilis genome sequencing.</title>
        <authorList>
            <person name="Fukushima K."/>
        </authorList>
    </citation>
    <scope>NUCLEOTIDE SEQUENCE</scope>
    <source>
        <strain evidence="3">SING2019-196</strain>
    </source>
</reference>
<feature type="chain" id="PRO_5042182181" description="Cupin type-1 domain-containing protein" evidence="1">
    <location>
        <begin position="22"/>
        <end position="173"/>
    </location>
</feature>
<dbReference type="Pfam" id="PF00190">
    <property type="entry name" value="Cupin_1"/>
    <property type="match status" value="1"/>
</dbReference>
<keyword evidence="1" id="KW-0732">Signal</keyword>
<keyword evidence="4" id="KW-1185">Reference proteome</keyword>
<feature type="domain" description="Cupin type-1" evidence="2">
    <location>
        <begin position="72"/>
        <end position="170"/>
    </location>
</feature>
<evidence type="ECO:0000259" key="2">
    <source>
        <dbReference type="Pfam" id="PF00190"/>
    </source>
</evidence>
<evidence type="ECO:0000313" key="4">
    <source>
        <dbReference type="Proteomes" id="UP001279734"/>
    </source>
</evidence>
<dbReference type="PANTHER" id="PTHR31238">
    <property type="entry name" value="GERMIN-LIKE PROTEIN SUBFAMILY 3 MEMBER 3"/>
    <property type="match status" value="1"/>
</dbReference>
<dbReference type="Proteomes" id="UP001279734">
    <property type="component" value="Unassembled WGS sequence"/>
</dbReference>
<dbReference type="AlphaFoldDB" id="A0AAD3T080"/>
<evidence type="ECO:0000313" key="3">
    <source>
        <dbReference type="EMBL" id="GMH20573.1"/>
    </source>
</evidence>
<dbReference type="Gene3D" id="2.60.120.10">
    <property type="entry name" value="Jelly Rolls"/>
    <property type="match status" value="1"/>
</dbReference>
<gene>
    <name evidence="3" type="ORF">Nepgr_022414</name>
</gene>
<comment type="caution">
    <text evidence="3">The sequence shown here is derived from an EMBL/GenBank/DDBJ whole genome shotgun (WGS) entry which is preliminary data.</text>
</comment>
<evidence type="ECO:0000256" key="1">
    <source>
        <dbReference type="SAM" id="SignalP"/>
    </source>
</evidence>
<dbReference type="EMBL" id="BSYO01000022">
    <property type="protein sequence ID" value="GMH20573.1"/>
    <property type="molecule type" value="Genomic_DNA"/>
</dbReference>
<organism evidence="3 4">
    <name type="scientific">Nepenthes gracilis</name>
    <name type="common">Slender pitcher plant</name>
    <dbReference type="NCBI Taxonomy" id="150966"/>
    <lineage>
        <taxon>Eukaryota</taxon>
        <taxon>Viridiplantae</taxon>
        <taxon>Streptophyta</taxon>
        <taxon>Embryophyta</taxon>
        <taxon>Tracheophyta</taxon>
        <taxon>Spermatophyta</taxon>
        <taxon>Magnoliopsida</taxon>
        <taxon>eudicotyledons</taxon>
        <taxon>Gunneridae</taxon>
        <taxon>Pentapetalae</taxon>
        <taxon>Caryophyllales</taxon>
        <taxon>Nepenthaceae</taxon>
        <taxon>Nepenthes</taxon>
    </lineage>
</organism>
<dbReference type="InterPro" id="IPR014710">
    <property type="entry name" value="RmlC-like_jellyroll"/>
</dbReference>